<evidence type="ECO:0000313" key="6">
    <source>
        <dbReference type="EMBL" id="KAJ7732585.1"/>
    </source>
</evidence>
<sequence length="524" mass="59240">MPAIVIIGAGIGGVSFGIALRRQLGFDDFTIYEKASDVGGTWRDNIYPGASSDVAIHFYSLSTDLNPDWPSTHGSQKETQDYWRKLTAKYDLYPRIVFSRLVVSAEWSAKEQLYHIVTEDVASGARYSTSAKILISALGLLEIPRFPSIPGVSSFKGETFHSARWDTGVDLRGKRVAVIGNGASATQFVPVISQDPTVQITEFCRMPNWFLPPIRADYNPSWKWAFKNVPLAMRIYRLFLYLRSEMLYVFVFANKRIRDKYTHIAKNYIVEKAPKDEVANLIPKYSLGCKRMIFDTNFLGALHRPNLSLNWDGIQSICDEGIITKKGDKLPFDTVIFATGFTADTYPLPVIGDTGKTVQQYYDSQGGPKAYLGTTVPGFPNLFIIAGPNTATGHTSVILTEEIQINYIIKFVKPILDGLVSSFDVTTRAADAYNELIHTRLSRSVFVECVSWYRSGGEGKVSSIFPGPMMLYGWWMRRPRWSDYNVKATDRWERKLRHERWKDLFSPTYYLAFLIGFVVAWISG</sequence>
<keyword evidence="5" id="KW-0812">Transmembrane</keyword>
<dbReference type="InterPro" id="IPR051209">
    <property type="entry name" value="FAD-bind_Monooxygenase_sf"/>
</dbReference>
<dbReference type="EMBL" id="JARJLG010000174">
    <property type="protein sequence ID" value="KAJ7732585.1"/>
    <property type="molecule type" value="Genomic_DNA"/>
</dbReference>
<dbReference type="GO" id="GO:0050660">
    <property type="term" value="F:flavin adenine dinucleotide binding"/>
    <property type="evidence" value="ECO:0007669"/>
    <property type="project" value="InterPro"/>
</dbReference>
<evidence type="ECO:0000256" key="4">
    <source>
        <dbReference type="ARBA" id="ARBA00023002"/>
    </source>
</evidence>
<evidence type="ECO:0000256" key="2">
    <source>
        <dbReference type="ARBA" id="ARBA00022630"/>
    </source>
</evidence>
<evidence type="ECO:0000256" key="3">
    <source>
        <dbReference type="ARBA" id="ARBA00022827"/>
    </source>
</evidence>
<organism evidence="6 7">
    <name type="scientific">Mycena maculata</name>
    <dbReference type="NCBI Taxonomy" id="230809"/>
    <lineage>
        <taxon>Eukaryota</taxon>
        <taxon>Fungi</taxon>
        <taxon>Dikarya</taxon>
        <taxon>Basidiomycota</taxon>
        <taxon>Agaricomycotina</taxon>
        <taxon>Agaricomycetes</taxon>
        <taxon>Agaricomycetidae</taxon>
        <taxon>Agaricales</taxon>
        <taxon>Marasmiineae</taxon>
        <taxon>Mycenaceae</taxon>
        <taxon>Mycena</taxon>
    </lineage>
</organism>
<dbReference type="Proteomes" id="UP001215280">
    <property type="component" value="Unassembled WGS sequence"/>
</dbReference>
<dbReference type="PANTHER" id="PTHR42877:SF5">
    <property type="entry name" value="L-ORNITHINE N(5)-MONOOXYGENASE-RELATED"/>
    <property type="match status" value="1"/>
</dbReference>
<protein>
    <submittedName>
        <fullName evidence="6">Uncharacterized protein</fullName>
    </submittedName>
</protein>
<dbReference type="InterPro" id="IPR036188">
    <property type="entry name" value="FAD/NAD-bd_sf"/>
</dbReference>
<evidence type="ECO:0000313" key="7">
    <source>
        <dbReference type="Proteomes" id="UP001215280"/>
    </source>
</evidence>
<keyword evidence="7" id="KW-1185">Reference proteome</keyword>
<gene>
    <name evidence="6" type="ORF">DFH07DRAFT_846365</name>
</gene>
<feature type="transmembrane region" description="Helical" evidence="5">
    <location>
        <begin position="504"/>
        <end position="523"/>
    </location>
</feature>
<keyword evidence="4" id="KW-0560">Oxidoreductase</keyword>
<dbReference type="PANTHER" id="PTHR42877">
    <property type="entry name" value="L-ORNITHINE N(5)-MONOOXYGENASE-RELATED"/>
    <property type="match status" value="1"/>
</dbReference>
<dbReference type="GO" id="GO:0050661">
    <property type="term" value="F:NADP binding"/>
    <property type="evidence" value="ECO:0007669"/>
    <property type="project" value="InterPro"/>
</dbReference>
<keyword evidence="3" id="KW-0274">FAD</keyword>
<reference evidence="6" key="1">
    <citation type="submission" date="2023-03" db="EMBL/GenBank/DDBJ databases">
        <title>Massive genome expansion in bonnet fungi (Mycena s.s.) driven by repeated elements and novel gene families across ecological guilds.</title>
        <authorList>
            <consortium name="Lawrence Berkeley National Laboratory"/>
            <person name="Harder C.B."/>
            <person name="Miyauchi S."/>
            <person name="Viragh M."/>
            <person name="Kuo A."/>
            <person name="Thoen E."/>
            <person name="Andreopoulos B."/>
            <person name="Lu D."/>
            <person name="Skrede I."/>
            <person name="Drula E."/>
            <person name="Henrissat B."/>
            <person name="Morin E."/>
            <person name="Kohler A."/>
            <person name="Barry K."/>
            <person name="LaButti K."/>
            <person name="Morin E."/>
            <person name="Salamov A."/>
            <person name="Lipzen A."/>
            <person name="Mereny Z."/>
            <person name="Hegedus B."/>
            <person name="Baldrian P."/>
            <person name="Stursova M."/>
            <person name="Weitz H."/>
            <person name="Taylor A."/>
            <person name="Grigoriev I.V."/>
            <person name="Nagy L.G."/>
            <person name="Martin F."/>
            <person name="Kauserud H."/>
        </authorList>
    </citation>
    <scope>NUCLEOTIDE SEQUENCE</scope>
    <source>
        <strain evidence="6">CBHHK188m</strain>
    </source>
</reference>
<keyword evidence="5" id="KW-1133">Transmembrane helix</keyword>
<dbReference type="SUPFAM" id="SSF51905">
    <property type="entry name" value="FAD/NAD(P)-binding domain"/>
    <property type="match status" value="2"/>
</dbReference>
<name>A0AAD7I0Q9_9AGAR</name>
<dbReference type="GO" id="GO:0004499">
    <property type="term" value="F:N,N-dimethylaniline monooxygenase activity"/>
    <property type="evidence" value="ECO:0007669"/>
    <property type="project" value="InterPro"/>
</dbReference>
<accession>A0AAD7I0Q9</accession>
<keyword evidence="5" id="KW-0472">Membrane</keyword>
<evidence type="ECO:0000256" key="1">
    <source>
        <dbReference type="ARBA" id="ARBA00010139"/>
    </source>
</evidence>
<comment type="similarity">
    <text evidence="1">Belongs to the FAD-binding monooxygenase family.</text>
</comment>
<comment type="caution">
    <text evidence="6">The sequence shown here is derived from an EMBL/GenBank/DDBJ whole genome shotgun (WGS) entry which is preliminary data.</text>
</comment>
<dbReference type="Pfam" id="PF00743">
    <property type="entry name" value="FMO-like"/>
    <property type="match status" value="1"/>
</dbReference>
<proteinExistence type="inferred from homology"/>
<dbReference type="Gene3D" id="3.50.50.60">
    <property type="entry name" value="FAD/NAD(P)-binding domain"/>
    <property type="match status" value="2"/>
</dbReference>
<evidence type="ECO:0000256" key="5">
    <source>
        <dbReference type="SAM" id="Phobius"/>
    </source>
</evidence>
<keyword evidence="2" id="KW-0285">Flavoprotein</keyword>
<dbReference type="AlphaFoldDB" id="A0AAD7I0Q9"/>
<dbReference type="InterPro" id="IPR020946">
    <property type="entry name" value="Flavin_mOase-like"/>
</dbReference>